<dbReference type="OrthoDB" id="2285053at2"/>
<dbReference type="GO" id="GO:0005886">
    <property type="term" value="C:plasma membrane"/>
    <property type="evidence" value="ECO:0007669"/>
    <property type="project" value="TreeGrafter"/>
</dbReference>
<dbReference type="AlphaFoldDB" id="A0A239UIC8"/>
<dbReference type="Proteomes" id="UP000321736">
    <property type="component" value="Unassembled WGS sequence"/>
</dbReference>
<dbReference type="RefSeq" id="WP_095107348.1">
    <property type="nucleotide sequence ID" value="NZ_BKAR01000022.1"/>
</dbReference>
<dbReference type="Pfam" id="PF05656">
    <property type="entry name" value="DUF805"/>
    <property type="match status" value="1"/>
</dbReference>
<keyword evidence="3" id="KW-1185">Reference proteome</keyword>
<dbReference type="Pfam" id="PF13240">
    <property type="entry name" value="Zn_Ribbon_1"/>
    <property type="match status" value="1"/>
</dbReference>
<dbReference type="PANTHER" id="PTHR34980">
    <property type="entry name" value="INNER MEMBRANE PROTEIN-RELATED-RELATED"/>
    <property type="match status" value="1"/>
</dbReference>
<gene>
    <name evidence="2" type="ORF">SPI02_17790</name>
</gene>
<evidence type="ECO:0000313" key="3">
    <source>
        <dbReference type="Proteomes" id="UP000321736"/>
    </source>
</evidence>
<reference evidence="2 3" key="1">
    <citation type="submission" date="2019-07" db="EMBL/GenBank/DDBJ databases">
        <title>Whole genome shotgun sequence of Staphylococcus piscifermentans NBRC 109625.</title>
        <authorList>
            <person name="Hosoyama A."/>
            <person name="Uohara A."/>
            <person name="Ohji S."/>
            <person name="Ichikawa N."/>
        </authorList>
    </citation>
    <scope>NUCLEOTIDE SEQUENCE [LARGE SCALE GENOMIC DNA]</scope>
    <source>
        <strain evidence="2 3">NBRC 109625</strain>
    </source>
</reference>
<organism evidence="2 3">
    <name type="scientific">Staphylococcus piscifermentans</name>
    <dbReference type="NCBI Taxonomy" id="70258"/>
    <lineage>
        <taxon>Bacteria</taxon>
        <taxon>Bacillati</taxon>
        <taxon>Bacillota</taxon>
        <taxon>Bacilli</taxon>
        <taxon>Bacillales</taxon>
        <taxon>Staphylococcaceae</taxon>
        <taxon>Staphylococcus</taxon>
    </lineage>
</organism>
<dbReference type="EMBL" id="BKAR01000022">
    <property type="protein sequence ID" value="GEP85194.1"/>
    <property type="molecule type" value="Genomic_DNA"/>
</dbReference>
<accession>A0A239UIC8</accession>
<evidence type="ECO:0000313" key="2">
    <source>
        <dbReference type="EMBL" id="GEP85194.1"/>
    </source>
</evidence>
<name>A0A239UIC8_9STAP</name>
<sequence>MYCNKCGAKLNSNDAFCAQCGAPIASNTQTATSSASSELNIWQNYQAFWRNFINFKGKTKRTPFWVSTIINILITTLLLIIGITGRDELTGQASPLLYIAIFFIIVTLCPQLAITYRRFNDVKKRKWSIWVSLILPIEPFFEVSSGAGNPIASLLLLVTIGLFIYNFTILISPSKERAQQ</sequence>
<protein>
    <recommendedName>
        <fullName evidence="1">Zinc-ribbon domain-containing protein</fullName>
    </recommendedName>
</protein>
<dbReference type="InterPro" id="IPR008523">
    <property type="entry name" value="DUF805"/>
</dbReference>
<proteinExistence type="predicted"/>
<comment type="caution">
    <text evidence="2">The sequence shown here is derived from an EMBL/GenBank/DDBJ whole genome shotgun (WGS) entry which is preliminary data.</text>
</comment>
<dbReference type="InterPro" id="IPR026870">
    <property type="entry name" value="Zinc_ribbon_dom"/>
</dbReference>
<feature type="domain" description="Zinc-ribbon" evidence="1">
    <location>
        <begin position="2"/>
        <end position="24"/>
    </location>
</feature>
<evidence type="ECO:0000259" key="1">
    <source>
        <dbReference type="Pfam" id="PF13240"/>
    </source>
</evidence>